<evidence type="ECO:0000313" key="2">
    <source>
        <dbReference type="EMBL" id="KGM07329.1"/>
    </source>
</evidence>
<sequence>MANQPIHEQSQALSAYFDDMLTTPATITKATSATESAITEMPSNDSAAQPEMVNEGPLSEVDEQPENLRVLLCDIDGLNLAVPVSEVNNIVRWPQQGLNVLPEKPSWQLGVINQPQTSQVIDIRHLLQTEARLKPIQANYIVLIDDHRWGIACHHIQHIVTYQADSINWHDQQSQPSWRRGVITEGNYQIIDIPALLLTLRQS</sequence>
<dbReference type="AlphaFoldDB" id="A0A0A0BJQ7"/>
<dbReference type="GO" id="GO:0007165">
    <property type="term" value="P:signal transduction"/>
    <property type="evidence" value="ECO:0007669"/>
    <property type="project" value="InterPro"/>
</dbReference>
<feature type="domain" description="CheW-like" evidence="1">
    <location>
        <begin position="60"/>
        <end position="197"/>
    </location>
</feature>
<comment type="caution">
    <text evidence="2">The sequence shown here is derived from an EMBL/GenBank/DDBJ whole genome shotgun (WGS) entry which is preliminary data.</text>
</comment>
<protein>
    <submittedName>
        <fullName evidence="2">CheW domain protein</fullName>
    </submittedName>
</protein>
<dbReference type="STRING" id="392484.LP43_0939"/>
<dbReference type="Gene3D" id="2.40.50.180">
    <property type="entry name" value="CheA-289, Domain 4"/>
    <property type="match status" value="1"/>
</dbReference>
<name>A0A0A0BJQ7_9GAMM</name>
<organism evidence="2 3">
    <name type="scientific">Methylophaga thiooxydans</name>
    <dbReference type="NCBI Taxonomy" id="392484"/>
    <lineage>
        <taxon>Bacteria</taxon>
        <taxon>Pseudomonadati</taxon>
        <taxon>Pseudomonadota</taxon>
        <taxon>Gammaproteobacteria</taxon>
        <taxon>Thiotrichales</taxon>
        <taxon>Piscirickettsiaceae</taxon>
        <taxon>Methylophaga</taxon>
    </lineage>
</organism>
<dbReference type="InterPro" id="IPR002545">
    <property type="entry name" value="CheW-lke_dom"/>
</dbReference>
<proteinExistence type="predicted"/>
<evidence type="ECO:0000313" key="3">
    <source>
        <dbReference type="Proteomes" id="UP000029999"/>
    </source>
</evidence>
<dbReference type="InterPro" id="IPR036061">
    <property type="entry name" value="CheW-like_dom_sf"/>
</dbReference>
<dbReference type="EMBL" id="JRQD01000002">
    <property type="protein sequence ID" value="KGM07329.1"/>
    <property type="molecule type" value="Genomic_DNA"/>
</dbReference>
<dbReference type="SMART" id="SM00260">
    <property type="entry name" value="CheW"/>
    <property type="match status" value="1"/>
</dbReference>
<evidence type="ECO:0000259" key="1">
    <source>
        <dbReference type="SMART" id="SM00260"/>
    </source>
</evidence>
<gene>
    <name evidence="2" type="ORF">LP43_0939</name>
</gene>
<dbReference type="RefSeq" id="WP_036312523.1">
    <property type="nucleotide sequence ID" value="NZ_JRQD01000002.1"/>
</dbReference>
<dbReference type="Proteomes" id="UP000029999">
    <property type="component" value="Unassembled WGS sequence"/>
</dbReference>
<dbReference type="Gene3D" id="2.30.30.40">
    <property type="entry name" value="SH3 Domains"/>
    <property type="match status" value="1"/>
</dbReference>
<dbReference type="GO" id="GO:0006935">
    <property type="term" value="P:chemotaxis"/>
    <property type="evidence" value="ECO:0007669"/>
    <property type="project" value="InterPro"/>
</dbReference>
<dbReference type="Pfam" id="PF01584">
    <property type="entry name" value="CheW"/>
    <property type="match status" value="1"/>
</dbReference>
<dbReference type="SUPFAM" id="SSF50341">
    <property type="entry name" value="CheW-like"/>
    <property type="match status" value="1"/>
</dbReference>
<accession>A0A0A0BJQ7</accession>
<reference evidence="2 3" key="1">
    <citation type="submission" date="2014-09" db="EMBL/GenBank/DDBJ databases">
        <authorList>
            <person name="Grob C."/>
            <person name="Taubert M."/>
            <person name="Howat A.M."/>
            <person name="Burns O.J."/>
            <person name="Dixon J.L."/>
            <person name="Chen Y."/>
            <person name="Murrell J.C."/>
        </authorList>
    </citation>
    <scope>NUCLEOTIDE SEQUENCE [LARGE SCALE GENOMIC DNA]</scope>
    <source>
        <strain evidence="2">L4</strain>
    </source>
</reference>